<keyword evidence="9 10" id="KW-0961">Cell wall biogenesis/degradation</keyword>
<feature type="binding site" evidence="10">
    <location>
        <begin position="26"/>
        <end position="28"/>
    </location>
    <ligand>
        <name>UDP-N-acetyl-alpha-D-glucosamine</name>
        <dbReference type="ChEBI" id="CHEBI:57705"/>
    </ligand>
</feature>
<feature type="domain" description="Glycosyltransferase family 28 N-terminal" evidence="11">
    <location>
        <begin position="20"/>
        <end position="155"/>
    </location>
</feature>
<keyword evidence="7 10" id="KW-0472">Membrane</keyword>
<keyword evidence="2 10" id="KW-0132">Cell division</keyword>
<evidence type="ECO:0000256" key="8">
    <source>
        <dbReference type="ARBA" id="ARBA00023306"/>
    </source>
</evidence>
<keyword evidence="5 10" id="KW-0133">Cell shape</keyword>
<feature type="binding site" evidence="10">
    <location>
        <position position="177"/>
    </location>
    <ligand>
        <name>UDP-N-acetyl-alpha-D-glucosamine</name>
        <dbReference type="ChEBI" id="CHEBI:57705"/>
    </ligand>
</feature>
<dbReference type="NCBIfam" id="TIGR01133">
    <property type="entry name" value="murG"/>
    <property type="match status" value="1"/>
</dbReference>
<dbReference type="RefSeq" id="WP_138620274.1">
    <property type="nucleotide sequence ID" value="NZ_SZVP01000001.1"/>
</dbReference>
<dbReference type="EMBL" id="SZVP01000001">
    <property type="protein sequence ID" value="TMM47742.1"/>
    <property type="molecule type" value="Genomic_DNA"/>
</dbReference>
<keyword evidence="4 10" id="KW-0808">Transferase</keyword>
<evidence type="ECO:0000256" key="5">
    <source>
        <dbReference type="ARBA" id="ARBA00022960"/>
    </source>
</evidence>
<feature type="binding site" evidence="10">
    <location>
        <begin position="292"/>
        <end position="297"/>
    </location>
    <ligand>
        <name>UDP-N-acetyl-alpha-D-glucosamine</name>
        <dbReference type="ChEBI" id="CHEBI:57705"/>
    </ligand>
</feature>
<organism evidence="13 14">
    <name type="scientific">Colwellia ponticola</name>
    <dbReference type="NCBI Taxonomy" id="2304625"/>
    <lineage>
        <taxon>Bacteria</taxon>
        <taxon>Pseudomonadati</taxon>
        <taxon>Pseudomonadota</taxon>
        <taxon>Gammaproteobacteria</taxon>
        <taxon>Alteromonadales</taxon>
        <taxon>Colwelliaceae</taxon>
        <taxon>Colwellia</taxon>
    </lineage>
</organism>
<dbReference type="HAMAP" id="MF_00033">
    <property type="entry name" value="MurG"/>
    <property type="match status" value="1"/>
</dbReference>
<comment type="similarity">
    <text evidence="10">Belongs to the glycosyltransferase 28 family. MurG subfamily.</text>
</comment>
<feature type="binding site" evidence="10">
    <location>
        <position position="273"/>
    </location>
    <ligand>
        <name>UDP-N-acetyl-alpha-D-glucosamine</name>
        <dbReference type="ChEBI" id="CHEBI:57705"/>
    </ligand>
</feature>
<evidence type="ECO:0000256" key="3">
    <source>
        <dbReference type="ARBA" id="ARBA00022676"/>
    </source>
</evidence>
<comment type="subcellular location">
    <subcellularLocation>
        <location evidence="10">Cell membrane</location>
        <topology evidence="10">Peripheral membrane protein</topology>
        <orientation evidence="10">Cytoplasmic side</orientation>
    </subcellularLocation>
</comment>
<evidence type="ECO:0000313" key="14">
    <source>
        <dbReference type="Proteomes" id="UP000307702"/>
    </source>
</evidence>
<keyword evidence="8 10" id="KW-0131">Cell cycle</keyword>
<dbReference type="GO" id="GO:0051301">
    <property type="term" value="P:cell division"/>
    <property type="evidence" value="ECO:0007669"/>
    <property type="project" value="UniProtKB-KW"/>
</dbReference>
<dbReference type="GO" id="GO:0009252">
    <property type="term" value="P:peptidoglycan biosynthetic process"/>
    <property type="evidence" value="ECO:0007669"/>
    <property type="project" value="UniProtKB-UniRule"/>
</dbReference>
<keyword evidence="14" id="KW-1185">Reference proteome</keyword>
<feature type="binding site" evidence="10">
    <location>
        <position position="318"/>
    </location>
    <ligand>
        <name>UDP-N-acetyl-alpha-D-glucosamine</name>
        <dbReference type="ChEBI" id="CHEBI:57705"/>
    </ligand>
</feature>
<dbReference type="AlphaFoldDB" id="A0A8H2JP33"/>
<evidence type="ECO:0000259" key="11">
    <source>
        <dbReference type="Pfam" id="PF03033"/>
    </source>
</evidence>
<dbReference type="SUPFAM" id="SSF53756">
    <property type="entry name" value="UDP-Glycosyltransferase/glycogen phosphorylase"/>
    <property type="match status" value="1"/>
</dbReference>
<dbReference type="Pfam" id="PF04101">
    <property type="entry name" value="Glyco_tran_28_C"/>
    <property type="match status" value="1"/>
</dbReference>
<feature type="binding site" evidence="10">
    <location>
        <position position="205"/>
    </location>
    <ligand>
        <name>UDP-N-acetyl-alpha-D-glucosamine</name>
        <dbReference type="ChEBI" id="CHEBI:57705"/>
    </ligand>
</feature>
<dbReference type="OrthoDB" id="9808936at2"/>
<dbReference type="InterPro" id="IPR006009">
    <property type="entry name" value="GlcNAc_MurG"/>
</dbReference>
<feature type="domain" description="Glycosyl transferase family 28 C-terminal" evidence="12">
    <location>
        <begin position="199"/>
        <end position="376"/>
    </location>
</feature>
<dbReference type="GO" id="GO:0005886">
    <property type="term" value="C:plasma membrane"/>
    <property type="evidence" value="ECO:0007669"/>
    <property type="project" value="UniProtKB-SubCell"/>
</dbReference>
<keyword evidence="3 10" id="KW-0328">Glycosyltransferase</keyword>
<evidence type="ECO:0000256" key="1">
    <source>
        <dbReference type="ARBA" id="ARBA00022475"/>
    </source>
</evidence>
<reference evidence="13 14" key="1">
    <citation type="submission" date="2019-05" db="EMBL/GenBank/DDBJ databases">
        <title>Colwellia ponticola sp. nov., isolated from seawater.</title>
        <authorList>
            <person name="Yoon J.-H."/>
        </authorList>
    </citation>
    <scope>NUCLEOTIDE SEQUENCE [LARGE SCALE GENOMIC DNA]</scope>
    <source>
        <strain evidence="13 14">OISW-25</strain>
    </source>
</reference>
<dbReference type="GO" id="GO:0071555">
    <property type="term" value="P:cell wall organization"/>
    <property type="evidence" value="ECO:0007669"/>
    <property type="project" value="UniProtKB-KW"/>
</dbReference>
<comment type="function">
    <text evidence="10">Cell wall formation. Catalyzes the transfer of a GlcNAc subunit on undecaprenyl-pyrophosphoryl-MurNAc-pentapeptide (lipid intermediate I) to form undecaprenyl-pyrophosphoryl-MurNAc-(pentapeptide)GlcNAc (lipid intermediate II).</text>
</comment>
<dbReference type="GO" id="GO:0005975">
    <property type="term" value="P:carbohydrate metabolic process"/>
    <property type="evidence" value="ECO:0007669"/>
    <property type="project" value="InterPro"/>
</dbReference>
<evidence type="ECO:0000256" key="9">
    <source>
        <dbReference type="ARBA" id="ARBA00023316"/>
    </source>
</evidence>
<proteinExistence type="inferred from homology"/>
<comment type="caution">
    <text evidence="13">The sequence shown here is derived from an EMBL/GenBank/DDBJ whole genome shotgun (WGS) entry which is preliminary data.</text>
</comment>
<dbReference type="Pfam" id="PF03033">
    <property type="entry name" value="Glyco_transf_28"/>
    <property type="match status" value="1"/>
</dbReference>
<dbReference type="PANTHER" id="PTHR21015">
    <property type="entry name" value="UDP-N-ACETYLGLUCOSAMINE--N-ACETYLMURAMYL-(PENTAPEPTIDE) PYROPHOSPHORYL-UNDECAPRENOL N-ACETYLGLUCOSAMINE TRANSFERASE 1"/>
    <property type="match status" value="1"/>
</dbReference>
<comment type="pathway">
    <text evidence="10">Cell wall biogenesis; peptidoglycan biosynthesis.</text>
</comment>
<dbReference type="CDD" id="cd03785">
    <property type="entry name" value="GT28_MurG"/>
    <property type="match status" value="1"/>
</dbReference>
<protein>
    <recommendedName>
        <fullName evidence="10">UDP-N-acetylglucosamine--N-acetylmuramyl-(pentapeptide) pyrophosphoryl-undecaprenol N-acetylglucosamine transferase</fullName>
        <ecNumber evidence="10">2.4.1.227</ecNumber>
    </recommendedName>
    <alternativeName>
        <fullName evidence="10">Undecaprenyl-PP-MurNAc-pentapeptide-UDPGlcNAc GlcNAc transferase</fullName>
    </alternativeName>
</protein>
<evidence type="ECO:0000256" key="2">
    <source>
        <dbReference type="ARBA" id="ARBA00022618"/>
    </source>
</evidence>
<evidence type="ECO:0000259" key="12">
    <source>
        <dbReference type="Pfam" id="PF04101"/>
    </source>
</evidence>
<dbReference type="Proteomes" id="UP000307702">
    <property type="component" value="Unassembled WGS sequence"/>
</dbReference>
<keyword evidence="6 10" id="KW-0573">Peptidoglycan synthesis</keyword>
<dbReference type="EC" id="2.4.1.227" evidence="10"/>
<dbReference type="GO" id="GO:0008360">
    <property type="term" value="P:regulation of cell shape"/>
    <property type="evidence" value="ECO:0007669"/>
    <property type="project" value="UniProtKB-KW"/>
</dbReference>
<name>A0A8H2JP33_9GAMM</name>
<evidence type="ECO:0000256" key="10">
    <source>
        <dbReference type="HAMAP-Rule" id="MF_00033"/>
    </source>
</evidence>
<evidence type="ECO:0000256" key="6">
    <source>
        <dbReference type="ARBA" id="ARBA00022984"/>
    </source>
</evidence>
<dbReference type="GO" id="GO:0050511">
    <property type="term" value="F:undecaprenyldiphospho-muramoylpentapeptide beta-N-acetylglucosaminyltransferase activity"/>
    <property type="evidence" value="ECO:0007669"/>
    <property type="project" value="UniProtKB-UniRule"/>
</dbReference>
<feature type="binding site" evidence="10">
    <location>
        <position position="138"/>
    </location>
    <ligand>
        <name>UDP-N-acetyl-alpha-D-glucosamine</name>
        <dbReference type="ChEBI" id="CHEBI:57705"/>
    </ligand>
</feature>
<evidence type="ECO:0000256" key="7">
    <source>
        <dbReference type="ARBA" id="ARBA00023136"/>
    </source>
</evidence>
<keyword evidence="1 10" id="KW-1003">Cell membrane</keyword>
<dbReference type="InterPro" id="IPR004276">
    <property type="entry name" value="GlycoTrans_28_N"/>
</dbReference>
<accession>A0A8H2JP33</accession>
<evidence type="ECO:0000256" key="4">
    <source>
        <dbReference type="ARBA" id="ARBA00022679"/>
    </source>
</evidence>
<comment type="catalytic activity">
    <reaction evidence="10">
        <text>di-trans,octa-cis-undecaprenyl diphospho-N-acetyl-alpha-D-muramoyl-L-alanyl-D-glutamyl-meso-2,6-diaminopimeloyl-D-alanyl-D-alanine + UDP-N-acetyl-alpha-D-glucosamine = di-trans,octa-cis-undecaprenyl diphospho-[N-acetyl-alpha-D-glucosaminyl-(1-&gt;4)]-N-acetyl-alpha-D-muramoyl-L-alanyl-D-glutamyl-meso-2,6-diaminopimeloyl-D-alanyl-D-alanine + UDP + H(+)</text>
        <dbReference type="Rhea" id="RHEA:31227"/>
        <dbReference type="ChEBI" id="CHEBI:15378"/>
        <dbReference type="ChEBI" id="CHEBI:57705"/>
        <dbReference type="ChEBI" id="CHEBI:58223"/>
        <dbReference type="ChEBI" id="CHEBI:61387"/>
        <dbReference type="ChEBI" id="CHEBI:61388"/>
        <dbReference type="EC" id="2.4.1.227"/>
    </reaction>
</comment>
<dbReference type="Gene3D" id="3.40.50.2000">
    <property type="entry name" value="Glycogen Phosphorylase B"/>
    <property type="match status" value="2"/>
</dbReference>
<dbReference type="PANTHER" id="PTHR21015:SF22">
    <property type="entry name" value="GLYCOSYLTRANSFERASE"/>
    <property type="match status" value="1"/>
</dbReference>
<sequence>MVSSKEDNSQAYQHKPPTLLVMAGGTGGHIFPGIAVADELKAQGWNIHWLGTADRMEANIVPDYGYDISFIKISGMRGKKVLAILTMPFKLVRALIQAKRVIKKVQPDVVLGMGGYASAPGGLAAWLSNIPLIVHEQNAAAGLSNRLLARIANKVCCAFPNAFAGNIVAEVVGNPLRASIAQQTLLAKSVKNDKRTKNILVVGGSLGAQVLNNVMPSSFASLASGDERFYIWHQTGAGNKDKVSEAYAQCHIATDAPITHSSVTNKVKVTEFITDMAAAYQWADLVICRAGALTVSELAMAAKPAIFVPLPHAVDDHQTKNALFLVNLGGARLLPQSTLNHASVTALITELFDQEDTLATMASASFGAASNDASKKVATLCQQLLAANDTALSNNEEKI</sequence>
<gene>
    <name evidence="10 13" type="primary">murG</name>
    <name evidence="13" type="ORF">FCS21_01865</name>
</gene>
<dbReference type="UniPathway" id="UPA00219"/>
<dbReference type="InterPro" id="IPR007235">
    <property type="entry name" value="Glyco_trans_28_C"/>
</dbReference>
<evidence type="ECO:0000313" key="13">
    <source>
        <dbReference type="EMBL" id="TMM47742.1"/>
    </source>
</evidence>